<dbReference type="OrthoDB" id="5986190at2759"/>
<evidence type="ECO:0000256" key="1">
    <source>
        <dbReference type="PROSITE-ProRule" id="PRU00339"/>
    </source>
</evidence>
<gene>
    <name evidence="2" type="ORF">AK812_SmicGene41742</name>
</gene>
<dbReference type="SMART" id="SM00028">
    <property type="entry name" value="TPR"/>
    <property type="match status" value="3"/>
</dbReference>
<organism evidence="2 3">
    <name type="scientific">Symbiodinium microadriaticum</name>
    <name type="common">Dinoflagellate</name>
    <name type="synonym">Zooxanthella microadriatica</name>
    <dbReference type="NCBI Taxonomy" id="2951"/>
    <lineage>
        <taxon>Eukaryota</taxon>
        <taxon>Sar</taxon>
        <taxon>Alveolata</taxon>
        <taxon>Dinophyceae</taxon>
        <taxon>Suessiales</taxon>
        <taxon>Symbiodiniaceae</taxon>
        <taxon>Symbiodinium</taxon>
    </lineage>
</organism>
<proteinExistence type="predicted"/>
<dbReference type="PANTHER" id="PTHR33050:SF7">
    <property type="entry name" value="RIBONUCLEASE H"/>
    <property type="match status" value="1"/>
</dbReference>
<dbReference type="PROSITE" id="PS50005">
    <property type="entry name" value="TPR"/>
    <property type="match status" value="1"/>
</dbReference>
<dbReference type="InterPro" id="IPR011990">
    <property type="entry name" value="TPR-like_helical_dom_sf"/>
</dbReference>
<evidence type="ECO:0000313" key="2">
    <source>
        <dbReference type="EMBL" id="OLP78123.1"/>
    </source>
</evidence>
<feature type="repeat" description="TPR" evidence="1">
    <location>
        <begin position="982"/>
        <end position="1015"/>
    </location>
</feature>
<evidence type="ECO:0000313" key="3">
    <source>
        <dbReference type="Proteomes" id="UP000186817"/>
    </source>
</evidence>
<sequence>MTPSARWSRFCLLSLGTVYFARLALNFVAGRSRTELSRRTAPVRGAAIPQLADLDAELGILATLPQTGSLSRYKGAAFDAEDSDLLGALREKFKTLCREWNVVQRLIKHCRDGSSDPLFTDSESTALKAELAAFLRSKSLPGSLHVEPFQPFLLDCWEGLCRLTGDPDGCLPGLLRSGVPTGVLEPIEASGVWQPLSDPAPPDEDLSDLSIHTSPWQSGLDDEDLTLSLMMKDVEAGFAFELPGGEAAARQRWGNNVAAGKLGISHPPGKKPRLTGDGTVSGANPACRILEKVRLPTLESIQRFLSSSAVGQRWAAFSFDVRGAHKLVRVRESEQGLSCFVVKGRWFVYRSCYFGCSWAAYWFSRVGAFVVRQTHRLLWVRHGLFLYVDDGLSLFPLEAAPLLSALCVMFLVSLGIPLSWEKLQLGEDLSWIGWSLRLSVRSACLPRDKQSKILGLLCPLLKAGTRMPRREVERVIGLLLWFTAAASWLRPWLHELYRLLYKPAVVTRSLSVCQFGELLRCLSPSLHVVCHAKSCDVRPQWRLHSVNNCEVKDLRDRAITCPRVRSGMIPVVFFDYSCASTRTCASSSFAARLFHNAVAEEVRIPLCIKEAPPCLCAADAFAKGEIAGLGGWFLLPGLPCVVQNIRWFRLAVTRDTLPSWLRPAKGEPLQSIIASLEALAQLMLLVRDLRCRELALPRGEYFILRVPQLCDNAGVVSASSKMLSMKACGEACEALAAAIGEGNQHQVDGLIAALKLMMPPSSGAEQAVGPPRDDFLLRPEVLPWSEQDFLGGLEENLRIVQECEAKFVRMMASHPEGFRAPEILAAALDLAVVYLKNYALDKADALYEAIKPHCLSRGLPWNVKWFQDCATLRCKQNRQAEAAPMLEEVAKLTPPHEATLRNLGTVYNQLREHDKAKVYFDAAAELVGKKNDKGELLLDKEDLWNIGLVHKNKKNYDEAALMLDQALEKWLEEDPEDDVTLAKLYDSVGSCYDEMGRHEEAVGVLQKAKDLYDRSIGTESPLYGSACERLSRALVHAQRYQEGLDSLIEAFTVIALQDAVHPTPLFELLGIALEEIPITKKVDTAELARLEMPIQAAVRNMHYRGLDQDGNCGVSLLRW</sequence>
<dbReference type="InterPro" id="IPR052055">
    <property type="entry name" value="Hepadnavirus_pol/RT"/>
</dbReference>
<dbReference type="InterPro" id="IPR019734">
    <property type="entry name" value="TPR_rpt"/>
</dbReference>
<protein>
    <submittedName>
        <fullName evidence="2">Uncharacterized protein</fullName>
    </submittedName>
</protein>
<reference evidence="2 3" key="1">
    <citation type="submission" date="2016-02" db="EMBL/GenBank/DDBJ databases">
        <title>Genome analysis of coral dinoflagellate symbionts highlights evolutionary adaptations to a symbiotic lifestyle.</title>
        <authorList>
            <person name="Aranda M."/>
            <person name="Li Y."/>
            <person name="Liew Y.J."/>
            <person name="Baumgarten S."/>
            <person name="Simakov O."/>
            <person name="Wilson M."/>
            <person name="Piel J."/>
            <person name="Ashoor H."/>
            <person name="Bougouffa S."/>
            <person name="Bajic V.B."/>
            <person name="Ryu T."/>
            <person name="Ravasi T."/>
            <person name="Bayer T."/>
            <person name="Micklem G."/>
            <person name="Kim H."/>
            <person name="Bhak J."/>
            <person name="Lajeunesse T.C."/>
            <person name="Voolstra C.R."/>
        </authorList>
    </citation>
    <scope>NUCLEOTIDE SEQUENCE [LARGE SCALE GENOMIC DNA]</scope>
    <source>
        <strain evidence="2 3">CCMP2467</strain>
    </source>
</reference>
<name>A0A1Q9C5B8_SYMMI</name>
<dbReference type="Proteomes" id="UP000186817">
    <property type="component" value="Unassembled WGS sequence"/>
</dbReference>
<keyword evidence="1" id="KW-0802">TPR repeat</keyword>
<keyword evidence="3" id="KW-1185">Reference proteome</keyword>
<dbReference type="InterPro" id="IPR043502">
    <property type="entry name" value="DNA/RNA_pol_sf"/>
</dbReference>
<dbReference type="Gene3D" id="1.25.40.10">
    <property type="entry name" value="Tetratricopeptide repeat domain"/>
    <property type="match status" value="1"/>
</dbReference>
<dbReference type="PANTHER" id="PTHR33050">
    <property type="entry name" value="REVERSE TRANSCRIPTASE DOMAIN-CONTAINING PROTEIN"/>
    <property type="match status" value="1"/>
</dbReference>
<accession>A0A1Q9C5B8</accession>
<dbReference type="AlphaFoldDB" id="A0A1Q9C5B8"/>
<dbReference type="Pfam" id="PF13424">
    <property type="entry name" value="TPR_12"/>
    <property type="match status" value="1"/>
</dbReference>
<dbReference type="SUPFAM" id="SSF56672">
    <property type="entry name" value="DNA/RNA polymerases"/>
    <property type="match status" value="1"/>
</dbReference>
<dbReference type="SUPFAM" id="SSF48452">
    <property type="entry name" value="TPR-like"/>
    <property type="match status" value="2"/>
</dbReference>
<dbReference type="EMBL" id="LSRX01001659">
    <property type="protein sequence ID" value="OLP78123.1"/>
    <property type="molecule type" value="Genomic_DNA"/>
</dbReference>
<comment type="caution">
    <text evidence="2">The sequence shown here is derived from an EMBL/GenBank/DDBJ whole genome shotgun (WGS) entry which is preliminary data.</text>
</comment>